<evidence type="ECO:0000256" key="3">
    <source>
        <dbReference type="ARBA" id="ARBA00022692"/>
    </source>
</evidence>
<organism evidence="8 9">
    <name type="scientific">Cellulomonas humilata</name>
    <dbReference type="NCBI Taxonomy" id="144055"/>
    <lineage>
        <taxon>Bacteria</taxon>
        <taxon>Bacillati</taxon>
        <taxon>Actinomycetota</taxon>
        <taxon>Actinomycetes</taxon>
        <taxon>Micrococcales</taxon>
        <taxon>Cellulomonadaceae</taxon>
        <taxon>Cellulomonas</taxon>
    </lineage>
</organism>
<gene>
    <name evidence="8" type="ORF">J2X26_003973</name>
</gene>
<accession>A0ABU0EK15</accession>
<feature type="transmembrane region" description="Helical" evidence="6">
    <location>
        <begin position="69"/>
        <end position="89"/>
    </location>
</feature>
<feature type="transmembrane region" description="Helical" evidence="6">
    <location>
        <begin position="231"/>
        <end position="255"/>
    </location>
</feature>
<keyword evidence="9" id="KW-1185">Reference proteome</keyword>
<evidence type="ECO:0000256" key="6">
    <source>
        <dbReference type="SAM" id="Phobius"/>
    </source>
</evidence>
<feature type="transmembrane region" description="Helical" evidence="6">
    <location>
        <begin position="126"/>
        <end position="148"/>
    </location>
</feature>
<evidence type="ECO:0000256" key="1">
    <source>
        <dbReference type="ARBA" id="ARBA00004651"/>
    </source>
</evidence>
<feature type="transmembrane region" description="Helical" evidence="6">
    <location>
        <begin position="21"/>
        <end position="49"/>
    </location>
</feature>
<keyword evidence="2" id="KW-1003">Cell membrane</keyword>
<protein>
    <submittedName>
        <fullName evidence="8">MFS family permease</fullName>
    </submittedName>
</protein>
<feature type="transmembrane region" description="Helical" evidence="6">
    <location>
        <begin position="160"/>
        <end position="184"/>
    </location>
</feature>
<dbReference type="Proteomes" id="UP001239626">
    <property type="component" value="Unassembled WGS sequence"/>
</dbReference>
<dbReference type="RefSeq" id="WP_307494430.1">
    <property type="nucleotide sequence ID" value="NZ_JAUSVB010000006.1"/>
</dbReference>
<reference evidence="8 9" key="1">
    <citation type="submission" date="2023-07" db="EMBL/GenBank/DDBJ databases">
        <title>Sorghum-associated microbial communities from plants grown in Nebraska, USA.</title>
        <authorList>
            <person name="Schachtman D."/>
        </authorList>
    </citation>
    <scope>NUCLEOTIDE SEQUENCE [LARGE SCALE GENOMIC DNA]</scope>
    <source>
        <strain evidence="8 9">BE332</strain>
    </source>
</reference>
<feature type="transmembrane region" description="Helical" evidence="6">
    <location>
        <begin position="416"/>
        <end position="433"/>
    </location>
</feature>
<sequence length="452" mass="46344">MNTVLSLAPRFQRAGGRDARVTTALAITAFAVSTGLTLSVVGGLLGFAARADLPLAPGEQDVRSLYETLAWVAVILLVVPLVTLGGAAARLGVARRDARLATLRLLGATPREVVGLTVAETAWQGLVGAVLGILLYVVLLPLCALLPFQGTTFSVAELWVGWQGLAIALVAVPLLAALSGAFSLRRVAVSPLGVARRETPKKMTWLRVVVAAVGIGTFMLVSAVAGALGAAAVAALLGAMAVGFATLNAVGPWVLGLVGKVQLRRATTPARLLAARRLLDDPKAAWRVVGGLGLAGFVAGALAVLPSMTAIDTSQDPQGAILMDDLVTGAMVTLVVAFLLAAVSAGIAQAASVLDRRREIALQNLAGTPVELHDSVRRRTVLVPLLFVAVGSAVTALVMFFPLLGLAAVSSPQGPLMLVAFLAGGCALVFAATETSRPLLRSVLADTVVRAD</sequence>
<dbReference type="EMBL" id="JAUSVB010000006">
    <property type="protein sequence ID" value="MDQ0375635.1"/>
    <property type="molecule type" value="Genomic_DNA"/>
</dbReference>
<feature type="transmembrane region" description="Helical" evidence="6">
    <location>
        <begin position="381"/>
        <end position="404"/>
    </location>
</feature>
<feature type="transmembrane region" description="Helical" evidence="6">
    <location>
        <begin position="326"/>
        <end position="348"/>
    </location>
</feature>
<dbReference type="Pfam" id="PF02687">
    <property type="entry name" value="FtsX"/>
    <property type="match status" value="1"/>
</dbReference>
<keyword evidence="3 6" id="KW-0812">Transmembrane</keyword>
<comment type="subcellular location">
    <subcellularLocation>
        <location evidence="1">Cell membrane</location>
        <topology evidence="1">Multi-pass membrane protein</topology>
    </subcellularLocation>
</comment>
<keyword evidence="5 6" id="KW-0472">Membrane</keyword>
<evidence type="ECO:0000313" key="8">
    <source>
        <dbReference type="EMBL" id="MDQ0375635.1"/>
    </source>
</evidence>
<feature type="transmembrane region" description="Helical" evidence="6">
    <location>
        <begin position="205"/>
        <end position="225"/>
    </location>
</feature>
<evidence type="ECO:0000256" key="5">
    <source>
        <dbReference type="ARBA" id="ARBA00023136"/>
    </source>
</evidence>
<evidence type="ECO:0000259" key="7">
    <source>
        <dbReference type="Pfam" id="PF02687"/>
    </source>
</evidence>
<name>A0ABU0EK15_9CELL</name>
<comment type="caution">
    <text evidence="8">The sequence shown here is derived from an EMBL/GenBank/DDBJ whole genome shotgun (WGS) entry which is preliminary data.</text>
</comment>
<evidence type="ECO:0000256" key="4">
    <source>
        <dbReference type="ARBA" id="ARBA00022989"/>
    </source>
</evidence>
<evidence type="ECO:0000256" key="2">
    <source>
        <dbReference type="ARBA" id="ARBA00022475"/>
    </source>
</evidence>
<dbReference type="InterPro" id="IPR003838">
    <property type="entry name" value="ABC3_permease_C"/>
</dbReference>
<proteinExistence type="predicted"/>
<keyword evidence="4 6" id="KW-1133">Transmembrane helix</keyword>
<feature type="transmembrane region" description="Helical" evidence="6">
    <location>
        <begin position="284"/>
        <end position="306"/>
    </location>
</feature>
<feature type="domain" description="ABC3 transporter permease C-terminal" evidence="7">
    <location>
        <begin position="86"/>
        <end position="188"/>
    </location>
</feature>
<evidence type="ECO:0000313" key="9">
    <source>
        <dbReference type="Proteomes" id="UP001239626"/>
    </source>
</evidence>